<dbReference type="EMBL" id="CP053564">
    <property type="protein sequence ID" value="QJY50063.1"/>
    <property type="molecule type" value="Genomic_DNA"/>
</dbReference>
<evidence type="ECO:0000313" key="2">
    <source>
        <dbReference type="Proteomes" id="UP000505377"/>
    </source>
</evidence>
<organism evidence="1 2">
    <name type="scientific">Pseudonocardia broussonetiae</name>
    <dbReference type="NCBI Taxonomy" id="2736640"/>
    <lineage>
        <taxon>Bacteria</taxon>
        <taxon>Bacillati</taxon>
        <taxon>Actinomycetota</taxon>
        <taxon>Actinomycetes</taxon>
        <taxon>Pseudonocardiales</taxon>
        <taxon>Pseudonocardiaceae</taxon>
        <taxon>Pseudonocardia</taxon>
    </lineage>
</organism>
<dbReference type="RefSeq" id="WP_172167132.1">
    <property type="nucleotide sequence ID" value="NZ_CP053564.1"/>
</dbReference>
<keyword evidence="2" id="KW-1185">Reference proteome</keyword>
<sequence>MFVLVDTTVRPATVALAEPENCARFHLAVTGGDEVAVREALASSDTGTLVDRDSAVVAVEAVRRLARGHVGDDWPSRFAAMLAYAEKKGWLTADGAAVQAHCEWQ</sequence>
<name>A0A6M6JS48_9PSEU</name>
<dbReference type="KEGG" id="pbro:HOP40_33445"/>
<dbReference type="Proteomes" id="UP000505377">
    <property type="component" value="Chromosome"/>
</dbReference>
<protein>
    <submittedName>
        <fullName evidence="1">Uncharacterized protein</fullName>
    </submittedName>
</protein>
<dbReference type="AlphaFoldDB" id="A0A6M6JS48"/>
<gene>
    <name evidence="1" type="ORF">HOP40_33445</name>
</gene>
<accession>A0A6M6JS48</accession>
<reference evidence="1 2" key="1">
    <citation type="submission" date="2020-05" db="EMBL/GenBank/DDBJ databases">
        <authorList>
            <person name="Mo P."/>
        </authorList>
    </citation>
    <scope>NUCLEOTIDE SEQUENCE [LARGE SCALE GENOMIC DNA]</scope>
    <source>
        <strain evidence="1 2">Gen01</strain>
    </source>
</reference>
<evidence type="ECO:0000313" key="1">
    <source>
        <dbReference type="EMBL" id="QJY50063.1"/>
    </source>
</evidence>
<proteinExistence type="predicted"/>